<name>A0A7H1MB78_9NEIS</name>
<dbReference type="EMBL" id="CP060414">
    <property type="protein sequence ID" value="QNT58893.1"/>
    <property type="molecule type" value="Genomic_DNA"/>
</dbReference>
<keyword evidence="2" id="KW-1185">Reference proteome</keyword>
<gene>
    <name evidence="1" type="ORF">H7A79_0345</name>
</gene>
<protein>
    <submittedName>
        <fullName evidence="1">Mu DNA-binding domain protein</fullName>
    </submittedName>
</protein>
<keyword evidence="1" id="KW-0238">DNA-binding</keyword>
<dbReference type="GO" id="GO:0003677">
    <property type="term" value="F:DNA binding"/>
    <property type="evidence" value="ECO:0007669"/>
    <property type="project" value="UniProtKB-KW"/>
</dbReference>
<dbReference type="Proteomes" id="UP000516412">
    <property type="component" value="Chromosome"/>
</dbReference>
<accession>A0A7H1MB78</accession>
<evidence type="ECO:0000313" key="1">
    <source>
        <dbReference type="EMBL" id="QNT58893.1"/>
    </source>
</evidence>
<dbReference type="AlphaFoldDB" id="A0A7H1MB78"/>
<proteinExistence type="predicted"/>
<dbReference type="KEGG" id="nmus:H7A79_0345"/>
<evidence type="ECO:0000313" key="2">
    <source>
        <dbReference type="Proteomes" id="UP000516412"/>
    </source>
</evidence>
<sequence length="48" mass="5693">MRCRLGRNLFKADLEEAVHQYNFEHEHRSLPKDPETGTLRRWGITNIG</sequence>
<organism evidence="1 2">
    <name type="scientific">Neisseria musculi</name>
    <dbReference type="NCBI Taxonomy" id="1815583"/>
    <lineage>
        <taxon>Bacteria</taxon>
        <taxon>Pseudomonadati</taxon>
        <taxon>Pseudomonadota</taxon>
        <taxon>Betaproteobacteria</taxon>
        <taxon>Neisseriales</taxon>
        <taxon>Neisseriaceae</taxon>
        <taxon>Neisseria</taxon>
    </lineage>
</organism>
<reference evidence="1" key="1">
    <citation type="submission" date="2024-06" db="EMBL/GenBank/DDBJ databases">
        <title>Complete Genome Sequence of mouse commensal type strain Neisseria musculi.</title>
        <authorList>
            <person name="Thapa E."/>
            <person name="Aluvathingal J."/>
            <person name="Nadendla S."/>
            <person name="Mehta A."/>
            <person name="Tettelin H."/>
            <person name="Weyand N.J."/>
        </authorList>
    </citation>
    <scope>NUCLEOTIDE SEQUENCE</scope>
    <source>
        <strain evidence="1">NW831</strain>
    </source>
</reference>